<dbReference type="EMBL" id="JBBWWR010000014">
    <property type="protein sequence ID" value="KAK8953317.1"/>
    <property type="molecule type" value="Genomic_DNA"/>
</dbReference>
<dbReference type="InterPro" id="IPR001128">
    <property type="entry name" value="Cyt_P450"/>
</dbReference>
<proteinExistence type="inferred from homology"/>
<protein>
    <submittedName>
        <fullName evidence="2">Abscisic acid 8'-hydroxylase 1</fullName>
    </submittedName>
</protein>
<comment type="similarity">
    <text evidence="1">Belongs to the cytochrome P450 family.</text>
</comment>
<evidence type="ECO:0000313" key="3">
    <source>
        <dbReference type="Proteomes" id="UP001412067"/>
    </source>
</evidence>
<evidence type="ECO:0000313" key="2">
    <source>
        <dbReference type="EMBL" id="KAK8953317.1"/>
    </source>
</evidence>
<keyword evidence="1" id="KW-0408">Iron</keyword>
<dbReference type="InterPro" id="IPR017972">
    <property type="entry name" value="Cyt_P450_CS"/>
</dbReference>
<comment type="caution">
    <text evidence="2">The sequence shown here is derived from an EMBL/GenBank/DDBJ whole genome shotgun (WGS) entry which is preliminary data.</text>
</comment>
<keyword evidence="1" id="KW-0503">Monooxygenase</keyword>
<keyword evidence="1" id="KW-0560">Oxidoreductase</keyword>
<dbReference type="InterPro" id="IPR036396">
    <property type="entry name" value="Cyt_P450_sf"/>
</dbReference>
<dbReference type="Pfam" id="PF00067">
    <property type="entry name" value="p450"/>
    <property type="match status" value="1"/>
</dbReference>
<evidence type="ECO:0000256" key="1">
    <source>
        <dbReference type="RuleBase" id="RU000461"/>
    </source>
</evidence>
<dbReference type="SUPFAM" id="SSF48264">
    <property type="entry name" value="Cytochrome P450"/>
    <property type="match status" value="1"/>
</dbReference>
<sequence>MLFGNGSHACPGNELAKLEMFVLMHHLTTNYMWSLCGLQTGIQFGPFALPWN</sequence>
<dbReference type="Proteomes" id="UP001412067">
    <property type="component" value="Unassembled WGS sequence"/>
</dbReference>
<name>A0ABR2LXU6_9ASPA</name>
<accession>A0ABR2LXU6</accession>
<dbReference type="PROSITE" id="PS00086">
    <property type="entry name" value="CYTOCHROME_P450"/>
    <property type="match status" value="1"/>
</dbReference>
<organism evidence="2 3">
    <name type="scientific">Platanthera guangdongensis</name>
    <dbReference type="NCBI Taxonomy" id="2320717"/>
    <lineage>
        <taxon>Eukaryota</taxon>
        <taxon>Viridiplantae</taxon>
        <taxon>Streptophyta</taxon>
        <taxon>Embryophyta</taxon>
        <taxon>Tracheophyta</taxon>
        <taxon>Spermatophyta</taxon>
        <taxon>Magnoliopsida</taxon>
        <taxon>Liliopsida</taxon>
        <taxon>Asparagales</taxon>
        <taxon>Orchidaceae</taxon>
        <taxon>Orchidoideae</taxon>
        <taxon>Orchideae</taxon>
        <taxon>Orchidinae</taxon>
        <taxon>Platanthera</taxon>
    </lineage>
</organism>
<reference evidence="2 3" key="1">
    <citation type="journal article" date="2022" name="Nat. Plants">
        <title>Genomes of leafy and leafless Platanthera orchids illuminate the evolution of mycoheterotrophy.</title>
        <authorList>
            <person name="Li M.H."/>
            <person name="Liu K.W."/>
            <person name="Li Z."/>
            <person name="Lu H.C."/>
            <person name="Ye Q.L."/>
            <person name="Zhang D."/>
            <person name="Wang J.Y."/>
            <person name="Li Y.F."/>
            <person name="Zhong Z.M."/>
            <person name="Liu X."/>
            <person name="Yu X."/>
            <person name="Liu D.K."/>
            <person name="Tu X.D."/>
            <person name="Liu B."/>
            <person name="Hao Y."/>
            <person name="Liao X.Y."/>
            <person name="Jiang Y.T."/>
            <person name="Sun W.H."/>
            <person name="Chen J."/>
            <person name="Chen Y.Q."/>
            <person name="Ai Y."/>
            <person name="Zhai J.W."/>
            <person name="Wu S.S."/>
            <person name="Zhou Z."/>
            <person name="Hsiao Y.Y."/>
            <person name="Wu W.L."/>
            <person name="Chen Y.Y."/>
            <person name="Lin Y.F."/>
            <person name="Hsu J.L."/>
            <person name="Li C.Y."/>
            <person name="Wang Z.W."/>
            <person name="Zhao X."/>
            <person name="Zhong W.Y."/>
            <person name="Ma X.K."/>
            <person name="Ma L."/>
            <person name="Huang J."/>
            <person name="Chen G.Z."/>
            <person name="Huang M.Z."/>
            <person name="Huang L."/>
            <person name="Peng D.H."/>
            <person name="Luo Y.B."/>
            <person name="Zou S.Q."/>
            <person name="Chen S.P."/>
            <person name="Lan S."/>
            <person name="Tsai W.C."/>
            <person name="Van de Peer Y."/>
            <person name="Liu Z.J."/>
        </authorList>
    </citation>
    <scope>NUCLEOTIDE SEQUENCE [LARGE SCALE GENOMIC DNA]</scope>
    <source>
        <strain evidence="2">Lor288</strain>
    </source>
</reference>
<gene>
    <name evidence="2" type="primary">CYP707A1</name>
    <name evidence="2" type="ORF">KSP40_PGU015687</name>
</gene>
<keyword evidence="1" id="KW-0349">Heme</keyword>
<keyword evidence="1" id="KW-0479">Metal-binding</keyword>
<keyword evidence="3" id="KW-1185">Reference proteome</keyword>
<dbReference type="Gene3D" id="1.10.630.10">
    <property type="entry name" value="Cytochrome P450"/>
    <property type="match status" value="1"/>
</dbReference>